<keyword evidence="2" id="KW-1185">Reference proteome</keyword>
<sequence length="98" mass="11321">MSPPHLCLSFQGYEKHTHPLGLKSQELRDASTRFTFDSTKGWDTSLQGYEMLLHPHGRKSQENGDAFTQFMSASPRVFRCINLIYCHLFKGMRCLRTP</sequence>
<proteinExistence type="predicted"/>
<dbReference type="EMBL" id="JBBPBM010000089">
    <property type="protein sequence ID" value="KAK8509988.1"/>
    <property type="molecule type" value="Genomic_DNA"/>
</dbReference>
<accession>A0ABR2BS47</accession>
<gene>
    <name evidence="1" type="ORF">V6N12_035311</name>
</gene>
<name>A0ABR2BS47_9ROSI</name>
<organism evidence="1 2">
    <name type="scientific">Hibiscus sabdariffa</name>
    <name type="common">roselle</name>
    <dbReference type="NCBI Taxonomy" id="183260"/>
    <lineage>
        <taxon>Eukaryota</taxon>
        <taxon>Viridiplantae</taxon>
        <taxon>Streptophyta</taxon>
        <taxon>Embryophyta</taxon>
        <taxon>Tracheophyta</taxon>
        <taxon>Spermatophyta</taxon>
        <taxon>Magnoliopsida</taxon>
        <taxon>eudicotyledons</taxon>
        <taxon>Gunneridae</taxon>
        <taxon>Pentapetalae</taxon>
        <taxon>rosids</taxon>
        <taxon>malvids</taxon>
        <taxon>Malvales</taxon>
        <taxon>Malvaceae</taxon>
        <taxon>Malvoideae</taxon>
        <taxon>Hibiscus</taxon>
    </lineage>
</organism>
<dbReference type="Proteomes" id="UP001472677">
    <property type="component" value="Unassembled WGS sequence"/>
</dbReference>
<reference evidence="1 2" key="1">
    <citation type="journal article" date="2024" name="G3 (Bethesda)">
        <title>Genome assembly of Hibiscus sabdariffa L. provides insights into metabolisms of medicinal natural products.</title>
        <authorList>
            <person name="Kim T."/>
        </authorList>
    </citation>
    <scope>NUCLEOTIDE SEQUENCE [LARGE SCALE GENOMIC DNA]</scope>
    <source>
        <strain evidence="1">TK-2024</strain>
        <tissue evidence="1">Old leaves</tissue>
    </source>
</reference>
<evidence type="ECO:0000313" key="2">
    <source>
        <dbReference type="Proteomes" id="UP001472677"/>
    </source>
</evidence>
<protein>
    <submittedName>
        <fullName evidence="1">Uncharacterized protein</fullName>
    </submittedName>
</protein>
<evidence type="ECO:0000313" key="1">
    <source>
        <dbReference type="EMBL" id="KAK8509988.1"/>
    </source>
</evidence>
<comment type="caution">
    <text evidence="1">The sequence shown here is derived from an EMBL/GenBank/DDBJ whole genome shotgun (WGS) entry which is preliminary data.</text>
</comment>